<comment type="caution">
    <text evidence="20">The sequence shown here is derived from an EMBL/GenBank/DDBJ whole genome shotgun (WGS) entry which is preliminary data.</text>
</comment>
<feature type="compositionally biased region" description="Basic and acidic residues" evidence="15">
    <location>
        <begin position="2816"/>
        <end position="2826"/>
    </location>
</feature>
<dbReference type="GO" id="GO:0007155">
    <property type="term" value="P:cell adhesion"/>
    <property type="evidence" value="ECO:0007669"/>
    <property type="project" value="UniProtKB-KW"/>
</dbReference>
<dbReference type="CDD" id="cd22627">
    <property type="entry name" value="Kunitz_collagen_alpha1_VII"/>
    <property type="match status" value="1"/>
</dbReference>
<feature type="compositionally biased region" description="Basic and acidic residues" evidence="15">
    <location>
        <begin position="1738"/>
        <end position="1750"/>
    </location>
</feature>
<dbReference type="Pfam" id="PF00092">
    <property type="entry name" value="VWA"/>
    <property type="match status" value="2"/>
</dbReference>
<feature type="compositionally biased region" description="Basic and acidic residues" evidence="15">
    <location>
        <begin position="2657"/>
        <end position="2678"/>
    </location>
</feature>
<evidence type="ECO:0000256" key="16">
    <source>
        <dbReference type="SAM" id="SignalP"/>
    </source>
</evidence>
<evidence type="ECO:0000256" key="10">
    <source>
        <dbReference type="ARBA" id="ARBA00023278"/>
    </source>
</evidence>
<comment type="function">
    <text evidence="11">Stratified squamous epithelial basement membrane protein that forms anchoring fibrils which may contribute to epithelial basement membrane organization and adherence by interacting with extracellular matrix (ECM) proteins such as type IV collagen.</text>
</comment>
<feature type="domain" description="Fibronectin type-III" evidence="19">
    <location>
        <begin position="325"/>
        <end position="414"/>
    </location>
</feature>
<dbReference type="FunFam" id="3.40.50.410:FF:000001">
    <property type="entry name" value="Collagen, type XII, alpha 1"/>
    <property type="match status" value="1"/>
</dbReference>
<dbReference type="Proteomes" id="UP001066276">
    <property type="component" value="Chromosome 9"/>
</dbReference>
<keyword evidence="16" id="KW-0732">Signal</keyword>
<organism evidence="20 21">
    <name type="scientific">Pleurodeles waltl</name>
    <name type="common">Iberian ribbed newt</name>
    <dbReference type="NCBI Taxonomy" id="8319"/>
    <lineage>
        <taxon>Eukaryota</taxon>
        <taxon>Metazoa</taxon>
        <taxon>Chordata</taxon>
        <taxon>Craniata</taxon>
        <taxon>Vertebrata</taxon>
        <taxon>Euteleostomi</taxon>
        <taxon>Amphibia</taxon>
        <taxon>Batrachia</taxon>
        <taxon>Caudata</taxon>
        <taxon>Salamandroidea</taxon>
        <taxon>Salamandridae</taxon>
        <taxon>Pleurodelinae</taxon>
        <taxon>Pleurodeles</taxon>
    </lineage>
</organism>
<feature type="domain" description="Fibronectin type-III" evidence="19">
    <location>
        <begin position="863"/>
        <end position="953"/>
    </location>
</feature>
<keyword evidence="4" id="KW-0677">Repeat</keyword>
<feature type="domain" description="BPTI/Kunitz inhibitor" evidence="18">
    <location>
        <begin position="3020"/>
        <end position="3070"/>
    </location>
</feature>
<feature type="compositionally biased region" description="Gly residues" evidence="15">
    <location>
        <begin position="2701"/>
        <end position="2710"/>
    </location>
</feature>
<dbReference type="Pfam" id="PF00014">
    <property type="entry name" value="Kunitz_BPTI"/>
    <property type="match status" value="1"/>
</dbReference>
<dbReference type="CDD" id="cd01472">
    <property type="entry name" value="vWA_collagen"/>
    <property type="match status" value="1"/>
</dbReference>
<dbReference type="FunFam" id="2.60.40.10:FF:000307">
    <property type="entry name" value="collagen alpha-1(VII) chain isoform X1"/>
    <property type="match status" value="5"/>
</dbReference>
<dbReference type="FunFam" id="2.60.40.10:FF:001333">
    <property type="entry name" value="collagen alpha-1(VII) chain isoform X2"/>
    <property type="match status" value="1"/>
</dbReference>
<reference evidence="20" key="1">
    <citation type="journal article" date="2022" name="bioRxiv">
        <title>Sequencing and chromosome-scale assembly of the giantPleurodeles waltlgenome.</title>
        <authorList>
            <person name="Brown T."/>
            <person name="Elewa A."/>
            <person name="Iarovenko S."/>
            <person name="Subramanian E."/>
            <person name="Araus A.J."/>
            <person name="Petzold A."/>
            <person name="Susuki M."/>
            <person name="Suzuki K.-i.T."/>
            <person name="Hayashi T."/>
            <person name="Toyoda A."/>
            <person name="Oliveira C."/>
            <person name="Osipova E."/>
            <person name="Leigh N.D."/>
            <person name="Simon A."/>
            <person name="Yun M.H."/>
        </authorList>
    </citation>
    <scope>NUCLEOTIDE SEQUENCE</scope>
    <source>
        <strain evidence="20">20211129_DDA</strain>
        <tissue evidence="20">Liver</tissue>
    </source>
</reference>
<dbReference type="InterPro" id="IPR002035">
    <property type="entry name" value="VWF_A"/>
</dbReference>
<dbReference type="InterPro" id="IPR020901">
    <property type="entry name" value="Prtase_inh_Kunz-CS"/>
</dbReference>
<feature type="compositionally biased region" description="Basic and acidic residues" evidence="15">
    <location>
        <begin position="1669"/>
        <end position="1682"/>
    </location>
</feature>
<feature type="compositionally biased region" description="Low complexity" evidence="15">
    <location>
        <begin position="1391"/>
        <end position="1407"/>
    </location>
</feature>
<gene>
    <name evidence="20" type="ORF">NDU88_008278</name>
</gene>
<name>A0AAV7N6L7_PLEWA</name>
<feature type="domain" description="Fibronectin type-III" evidence="19">
    <location>
        <begin position="503"/>
        <end position="594"/>
    </location>
</feature>
<feature type="compositionally biased region" description="Basic and acidic residues" evidence="15">
    <location>
        <begin position="2440"/>
        <end position="2463"/>
    </location>
</feature>
<evidence type="ECO:0000313" key="20">
    <source>
        <dbReference type="EMBL" id="KAJ1110932.1"/>
    </source>
</evidence>
<protein>
    <recommendedName>
        <fullName evidence="13">Collagen alpha-1(VII) chain</fullName>
    </recommendedName>
    <alternativeName>
        <fullName evidence="14">Long-chain collagen</fullName>
    </alternativeName>
</protein>
<feature type="domain" description="Fibronectin type-III" evidence="19">
    <location>
        <begin position="773"/>
        <end position="862"/>
    </location>
</feature>
<dbReference type="InterPro" id="IPR002223">
    <property type="entry name" value="Kunitz_BPTI"/>
</dbReference>
<evidence type="ECO:0000256" key="11">
    <source>
        <dbReference type="ARBA" id="ARBA00053615"/>
    </source>
</evidence>
<evidence type="ECO:0000256" key="1">
    <source>
        <dbReference type="ARBA" id="ARBA00004302"/>
    </source>
</evidence>
<feature type="compositionally biased region" description="Basic and acidic residues" evidence="15">
    <location>
        <begin position="1874"/>
        <end position="1887"/>
    </location>
</feature>
<keyword evidence="3" id="KW-0272">Extracellular matrix</keyword>
<dbReference type="Gene3D" id="1.20.5.320">
    <property type="entry name" value="6-Phosphogluconate Dehydrogenase, domain 3"/>
    <property type="match status" value="1"/>
</dbReference>
<evidence type="ECO:0000256" key="4">
    <source>
        <dbReference type="ARBA" id="ARBA00022737"/>
    </source>
</evidence>
<dbReference type="PRINTS" id="PR00759">
    <property type="entry name" value="BASICPTASE"/>
</dbReference>
<dbReference type="GO" id="GO:0005604">
    <property type="term" value="C:basement membrane"/>
    <property type="evidence" value="ECO:0007669"/>
    <property type="project" value="UniProtKB-SubCell"/>
</dbReference>
<dbReference type="PRINTS" id="PR00453">
    <property type="entry name" value="VWFADOMAIN"/>
</dbReference>
<keyword evidence="2" id="KW-0964">Secreted</keyword>
<dbReference type="SMART" id="SM00327">
    <property type="entry name" value="VWA"/>
    <property type="match status" value="2"/>
</dbReference>
<feature type="compositionally biased region" description="Low complexity" evidence="15">
    <location>
        <begin position="2000"/>
        <end position="2016"/>
    </location>
</feature>
<sequence length="3090" mass="315185">MKAWIPLFTVLYGVVFSPEGAAGQRETCSNVYSSDVVFVVDGSSSIGRANFLMIKQFMEGLVLPFVNVVSEDGVRFGVVQYSDDPRTEFTFTRYRNGTQLMQAIRNISYKGGNTRTGTGLRFTADNFFGPGTIRRDVPKVAILITDGKSQDDVDQPAQKLKSQGIKVFAVGIKNADSQELIRVASTPSDEYFFYVTDFKILGTLLPLVSRRVCTSTGGVLVTEGSTYIGPTNLVISEPTTESLRVRWTAASGPLTGYRVQYVPLTAVGQQITAELQEINIRVGETTAVLRGLRAGTEYAITVIAQYANSIGESVSGSGRTASQVGVLNFRVVEAGPTSLRLAWAVGAVPPLTYRITYTARGDAQTEEKTLGATAVSDTLSDLLPNTEYVITLYPQFLRQTGASSSITGRTLRLEAVQGLSAQNITSQSALMSWRGVSGATGYRISWRLLSGQGEQDDEVEGDLNSYLIQNLLPSTIYSVTVTPLYGNSEGRGASAEIRTESGIVQTLRTFIVGPTTIRVNWNIIPEARGYRLEWRRATGSKTPQTVQMSTDTDTYEITGLRPGTEYRITLYTLYDGREVATPATISPTVGSISNLRLTEIVGKTIRLAWTGVAGADQYKIVIRSADGTYERTRRIPGTQNTIEIDDLSEDITYTLRVSALAGRSEGIAVPLTVRIEPAPIGTVTNLRVLDMRGGRIRLSWNGVAGATEYLIVVRNTVDGTETTSRVRGDQNIFDLQDLKEGVPYSVRLTTLVGTREGPAVTITVRTEDVSVPIVTNLRVVEAEATRLRVVWTGVARATGYKIIWRHSDGREFSRLLPAEPTSFYIDGLEANTVYSIAVSAQIGNKESAPVALTARTGDVAVGRVTNLRVTGSEDTKIRIAWSAVLRATGYRVTWRRSDGVEVSRTVTGDILSTEITDLEPETAYTIRVVALVGSREGSPTSISARTADVTPVSGVGNLRIVESAGQRIRIAWSAVAGSSGYRVSWRLAEGGSEITREIGGDATSYEISSLQPGGRYLIRITTLLGERESEPVSITATTAQLPPVTNLRVTEVQKDAVTLTWNPVPGAVNYILSWKLPTEREETQRTLSGSRNFYQVTGLRLGQQYSFSIRPVYDGGRGPESTLTERTVCGRGRADIVFLVHGTQDNLYTESAVKTFLTNVVSSLGRLGPDATQIGLAVYSFRARPWILLNRSSEISTVVQQIRTIPFQEPSGTSMGIAIDFAKNFMFTPSYGRRANVPGVLVILADGPSGDDVLEPARAIKATGIQVMAVGMDAADREQLRRIVTNQNQRYVFYTQQEDLSELEDGLLDALCSAITAQQTDQQGCTVQCPKGEKGDQGAPGQPGRTGFAGSKGEPGRNGLPGPVGPAGPRGPPGETAVIPGQKGDRGDPGSDGLPGSPGRSGIPGSAGVPGNQGKPGLKGEPGEDGRPGILGPKGDRGPPGEPASGEAYLPGKKGEAGDPGTPGQPGNPGQRGFPGPTGPQGPEGRVGPTGPPGLSIKGEKGERGERGLPGLINGILTKGERGSPGPPGDTGSPGPRGPPGLSGLKGDKGEAGEGLPGPAGRAGDPGDRGPRGPPGEQGIKGDRGLPGEFGESGDKGDRGPPGLPGLKGASGVPGQAGPAGIAGLPGAGGPRGEKGERGAPGEPGKSVSVSGGYKGDKGDRGLPGSEGPKGERGEPGEKGDRGSPGYGTAGQPGGKGEPGERGVAGLSGKTGPKGDQGDPGEKGEPGKAGAPGQIGLRGKEGERGEKGDEGTPGEAGVPGKNGERGPRGLPGIRGVVGEKGDPGDPGDPGRDGSSGPAGSKGDRGNPGPSGPQGPPGKVVFNERGGDGPKGDKGETGDPGEDGAKGAKGDAGLPGANGERGTEGPRGPPGARGDSGDRGPAGEKGDRGPPGLDGRNGLDGKPGQPGAPGLRGDSGKQGDPGRDGLPGLRGDQGPPGPIGPAGPPGLPGKPGVDGKPGQNGKNGEEGTPGEDGRKGEKGEPGTSGRDGRDGSKGERGETGLAGLVGSPGAPGLPGLAGVPGQGIPGIAGPAGAKGDRGDSGPRGEQGRPGETGQKGDSGTAANVEKSLELLGIKTSSLKDLIDLHDETGLLPGRRVLKGEPGEPGAKGSPGKDGMIGFPGERGDKGDKGDQGPAGPQGPIGRAIGERGPEGPAGQSGEPGKPGIPGLPGRAGELGEAGRPGDKGDRGEKGDKGDSGKDGAPGPVGPMGPKGEVVEVIATGLPGERGVMGPKGAKGDHGAEGEKGPKGDKGGDGQKGDRGDPGEKSRDGTKGPPGERGPAGPEGKPGFPGFPGVLGRPGNPGEPGAQGPPGLAGPAGAQGPPGIKGNQGEPGPSIRGLPGPQGSVGLPGPTGPPGIVGPQGPPGVPGLAGESGKPGIPGRDGVPGKDGEIGLPGKMGIQGPPGPAGPKGMMGDSGPPGEFVVGPPGPKGEKGVPGTQAEVTIGERGEKGDRGVPGPRGEKGEIGRTGEAGDPGEDGAKGSSGAKGDKGEAGVGLQGPPGQTGPPGLKGDSGLPGPPGPPGLPGIAGTPGQSGPRGENGQAGSPGVPGERGLIGFPGRDGSPGPQGPPGPAGVLGAPGPAGLKGDKGDSGVGQPGSRGDRGDPGPRGEDGRPGLEGDRGPAGPPGNRGERGDKGETGLAGMKGDKGDTVAVEGPAGVKGNRGEPGERGMKGSEGEKGDKGDQGITGEKGVKGEQGEKGSAGFPGARGPGGQKGEVGESGLPGEPGLPGKEGIPGARGEKGDLGPFGMRGPKGDRGMKGACGQDGEKGDKGDAGIPGRMGLQGRKGDMGEAGSPGMPGAPGNEGLIGPKGDRGFAGQLGHKGDQGDKGERGMAGPIGVPGLRGAEGAPGPPGPPGSVGSKGPEGIQGQKGERGPPGETVAGPRGLPGVPGERGDQGSVGPDGSKGDRGVPGMTEDEVRGFVRQEMSQHCGFLPNYPSSPSYPSVKSRLVPVLKFSHNEEEEGRELRVVVNTNDPEYEHVYTVEDYNEGPEEEGTESTLGDEVIIPTTTAEHERAKRETSEEDRCYLPMDEGTCSRYTLRWYYNQNVGECRPFIYSGCHGNLNKFDSQEDCDYWCKHKTAADSPQANGNEEVKKE</sequence>
<feature type="compositionally biased region" description="Basic and acidic residues" evidence="15">
    <location>
        <begin position="1913"/>
        <end position="1922"/>
    </location>
</feature>
<dbReference type="PANTHER" id="PTHR24023:SF1082">
    <property type="entry name" value="COLLAGEN TRIPLE HELIX REPEAT"/>
    <property type="match status" value="1"/>
</dbReference>
<comment type="subunit">
    <text evidence="12">Homotrimer. Interacts with MIA3/TANGO1; facilitating its loading into transport carriers and subsequent secretion.</text>
</comment>
<evidence type="ECO:0000256" key="15">
    <source>
        <dbReference type="SAM" id="MobiDB-lite"/>
    </source>
</evidence>
<feature type="compositionally biased region" description="Low complexity" evidence="15">
    <location>
        <begin position="2714"/>
        <end position="2730"/>
    </location>
</feature>
<feature type="compositionally biased region" description="Pro residues" evidence="15">
    <location>
        <begin position="1363"/>
        <end position="1372"/>
    </location>
</feature>
<keyword evidence="10" id="KW-0379">Hydroxylation</keyword>
<feature type="compositionally biased region" description="Low complexity" evidence="15">
    <location>
        <begin position="2495"/>
        <end position="2510"/>
    </location>
</feature>
<feature type="domain" description="Fibronectin type-III" evidence="19">
    <location>
        <begin position="229"/>
        <end position="324"/>
    </location>
</feature>
<feature type="region of interest" description="Disordered" evidence="15">
    <location>
        <begin position="1330"/>
        <end position="2059"/>
    </location>
</feature>
<feature type="compositionally biased region" description="Basic and acidic residues" evidence="15">
    <location>
        <begin position="1716"/>
        <end position="1726"/>
    </location>
</feature>
<feature type="domain" description="Fibronectin type-III" evidence="19">
    <location>
        <begin position="682"/>
        <end position="772"/>
    </location>
</feature>
<feature type="compositionally biased region" description="Basic and acidic residues" evidence="15">
    <location>
        <begin position="1777"/>
        <end position="1791"/>
    </location>
</feature>
<dbReference type="SUPFAM" id="SSF49265">
    <property type="entry name" value="Fibronectin type III"/>
    <property type="match status" value="5"/>
</dbReference>
<dbReference type="GO" id="GO:0005615">
    <property type="term" value="C:extracellular space"/>
    <property type="evidence" value="ECO:0007669"/>
    <property type="project" value="TreeGrafter"/>
</dbReference>
<dbReference type="Gene3D" id="2.60.40.10">
    <property type="entry name" value="Immunoglobulins"/>
    <property type="match status" value="10"/>
</dbReference>
<evidence type="ECO:0000259" key="18">
    <source>
        <dbReference type="PROSITE" id="PS50279"/>
    </source>
</evidence>
<evidence type="ECO:0000256" key="3">
    <source>
        <dbReference type="ARBA" id="ARBA00022530"/>
    </source>
</evidence>
<keyword evidence="8" id="KW-1015">Disulfide bond</keyword>
<evidence type="ECO:0000256" key="7">
    <source>
        <dbReference type="ARBA" id="ARBA00023119"/>
    </source>
</evidence>
<feature type="compositionally biased region" description="Basic and acidic residues" evidence="15">
    <location>
        <begin position="2033"/>
        <end position="2047"/>
    </location>
</feature>
<evidence type="ECO:0000313" key="21">
    <source>
        <dbReference type="Proteomes" id="UP001066276"/>
    </source>
</evidence>
<dbReference type="PANTHER" id="PTHR24023">
    <property type="entry name" value="COLLAGEN ALPHA"/>
    <property type="match status" value="1"/>
</dbReference>
<feature type="compositionally biased region" description="Low complexity" evidence="15">
    <location>
        <begin position="2405"/>
        <end position="2421"/>
    </location>
</feature>
<keyword evidence="9" id="KW-0325">Glycoprotein</keyword>
<feature type="compositionally biased region" description="Low complexity" evidence="15">
    <location>
        <begin position="2568"/>
        <end position="2579"/>
    </location>
</feature>
<proteinExistence type="predicted"/>
<dbReference type="EMBL" id="JANPWB010000013">
    <property type="protein sequence ID" value="KAJ1110932.1"/>
    <property type="molecule type" value="Genomic_DNA"/>
</dbReference>
<evidence type="ECO:0000256" key="6">
    <source>
        <dbReference type="ARBA" id="ARBA00022889"/>
    </source>
</evidence>
<evidence type="ECO:0000256" key="12">
    <source>
        <dbReference type="ARBA" id="ARBA00064977"/>
    </source>
</evidence>
<dbReference type="GO" id="GO:0004867">
    <property type="term" value="F:serine-type endopeptidase inhibitor activity"/>
    <property type="evidence" value="ECO:0007669"/>
    <property type="project" value="InterPro"/>
</dbReference>
<feature type="domain" description="Fibronectin type-III" evidence="19">
    <location>
        <begin position="1043"/>
        <end position="1132"/>
    </location>
</feature>
<dbReference type="SUPFAM" id="SSF53300">
    <property type="entry name" value="vWA-like"/>
    <property type="match status" value="2"/>
</dbReference>
<feature type="compositionally biased region" description="Low complexity" evidence="15">
    <location>
        <begin position="1641"/>
        <end position="1652"/>
    </location>
</feature>
<feature type="chain" id="PRO_5043798579" description="Collagen alpha-1(VII) chain" evidence="16">
    <location>
        <begin position="24"/>
        <end position="3090"/>
    </location>
</feature>
<dbReference type="InterPro" id="IPR008160">
    <property type="entry name" value="Collagen"/>
</dbReference>
<dbReference type="Pfam" id="PF00041">
    <property type="entry name" value="fn3"/>
    <property type="match status" value="8"/>
</dbReference>
<evidence type="ECO:0000256" key="14">
    <source>
        <dbReference type="ARBA" id="ARBA00081956"/>
    </source>
</evidence>
<feature type="compositionally biased region" description="Basic and acidic residues" evidence="15">
    <location>
        <begin position="2594"/>
        <end position="2615"/>
    </location>
</feature>
<dbReference type="Pfam" id="PF01391">
    <property type="entry name" value="Collagen"/>
    <property type="match status" value="13"/>
</dbReference>
<dbReference type="PROSITE" id="PS50234">
    <property type="entry name" value="VWFA"/>
    <property type="match status" value="2"/>
</dbReference>
<dbReference type="PROSITE" id="PS50279">
    <property type="entry name" value="BPTI_KUNITZ_2"/>
    <property type="match status" value="1"/>
</dbReference>
<feature type="compositionally biased region" description="Basic and acidic residues" evidence="15">
    <location>
        <begin position="2232"/>
        <end position="2268"/>
    </location>
</feature>
<feature type="compositionally biased region" description="Basic and acidic residues" evidence="15">
    <location>
        <begin position="2120"/>
        <end position="2129"/>
    </location>
</feature>
<dbReference type="CDD" id="cd01450">
    <property type="entry name" value="vWFA_subfamily_ECM"/>
    <property type="match status" value="1"/>
</dbReference>
<comment type="subcellular location">
    <subcellularLocation>
        <location evidence="1">Secreted</location>
        <location evidence="1">Extracellular space</location>
        <location evidence="1">Extracellular matrix</location>
        <location evidence="1">Basement membrane</location>
    </subcellularLocation>
</comment>
<dbReference type="InterPro" id="IPR036880">
    <property type="entry name" value="Kunitz_BPTI_sf"/>
</dbReference>
<dbReference type="InterPro" id="IPR036465">
    <property type="entry name" value="vWFA_dom_sf"/>
</dbReference>
<dbReference type="PROSITE" id="PS00280">
    <property type="entry name" value="BPTI_KUNITZ_1"/>
    <property type="match status" value="1"/>
</dbReference>
<dbReference type="InterPro" id="IPR036116">
    <property type="entry name" value="FN3_sf"/>
</dbReference>
<feature type="domain" description="VWFA" evidence="17">
    <location>
        <begin position="1135"/>
        <end position="1311"/>
    </location>
</feature>
<feature type="compositionally biased region" description="Basic and acidic residues" evidence="15">
    <location>
        <begin position="1970"/>
        <end position="1997"/>
    </location>
</feature>
<dbReference type="FunFam" id="4.10.410.10:FF:000020">
    <property type="entry name" value="Collagen, type VI, alpha 3"/>
    <property type="match status" value="1"/>
</dbReference>
<evidence type="ECO:0000259" key="17">
    <source>
        <dbReference type="PROSITE" id="PS50234"/>
    </source>
</evidence>
<feature type="compositionally biased region" description="Basic and acidic residues" evidence="15">
    <location>
        <begin position="2178"/>
        <end position="2196"/>
    </location>
</feature>
<feature type="compositionally biased region" description="Basic and acidic residues" evidence="15">
    <location>
        <begin position="1498"/>
        <end position="1507"/>
    </location>
</feature>
<dbReference type="InterPro" id="IPR050149">
    <property type="entry name" value="Collagen_superfamily"/>
</dbReference>
<dbReference type="PROSITE" id="PS50853">
    <property type="entry name" value="FN3"/>
    <property type="match status" value="9"/>
</dbReference>
<dbReference type="InterPro" id="IPR003961">
    <property type="entry name" value="FN3_dom"/>
</dbReference>
<evidence type="ECO:0000256" key="9">
    <source>
        <dbReference type="ARBA" id="ARBA00023180"/>
    </source>
</evidence>
<keyword evidence="21" id="KW-1185">Reference proteome</keyword>
<feature type="domain" description="Fibronectin type-III" evidence="19">
    <location>
        <begin position="954"/>
        <end position="1042"/>
    </location>
</feature>
<dbReference type="CDD" id="cd00063">
    <property type="entry name" value="FN3"/>
    <property type="match status" value="10"/>
</dbReference>
<accession>A0AAV7N6L7</accession>
<feature type="domain" description="VWFA" evidence="17">
    <location>
        <begin position="35"/>
        <end position="208"/>
    </location>
</feature>
<dbReference type="SUPFAM" id="SSF57362">
    <property type="entry name" value="BPTI-like"/>
    <property type="match status" value="1"/>
</dbReference>
<evidence type="ECO:0000256" key="13">
    <source>
        <dbReference type="ARBA" id="ARBA00067314"/>
    </source>
</evidence>
<feature type="compositionally biased region" description="Pro residues" evidence="15">
    <location>
        <begin position="1934"/>
        <end position="1947"/>
    </location>
</feature>
<dbReference type="InterPro" id="IPR013783">
    <property type="entry name" value="Ig-like_fold"/>
</dbReference>
<feature type="compositionally biased region" description="Gly residues" evidence="15">
    <location>
        <begin position="1683"/>
        <end position="1697"/>
    </location>
</feature>
<feature type="compositionally biased region" description="Basic and acidic residues" evidence="15">
    <location>
        <begin position="1824"/>
        <end position="1848"/>
    </location>
</feature>
<feature type="signal peptide" evidence="16">
    <location>
        <begin position="1"/>
        <end position="23"/>
    </location>
</feature>
<dbReference type="SMART" id="SM00060">
    <property type="entry name" value="FN3"/>
    <property type="match status" value="10"/>
</dbReference>
<evidence type="ECO:0000256" key="2">
    <source>
        <dbReference type="ARBA" id="ARBA00022525"/>
    </source>
</evidence>
<feature type="compositionally biased region" description="Low complexity" evidence="15">
    <location>
        <begin position="2269"/>
        <end position="2320"/>
    </location>
</feature>
<dbReference type="FunFam" id="2.60.40.10:FF:001175">
    <property type="entry name" value="Putative collagen alpha-1vii chain"/>
    <property type="match status" value="1"/>
</dbReference>
<dbReference type="GO" id="GO:0005581">
    <property type="term" value="C:collagen trimer"/>
    <property type="evidence" value="ECO:0007669"/>
    <property type="project" value="UniProtKB-KW"/>
</dbReference>
<feature type="region of interest" description="Disordered" evidence="15">
    <location>
        <begin position="2091"/>
        <end position="2908"/>
    </location>
</feature>
<dbReference type="Gene3D" id="3.40.50.410">
    <property type="entry name" value="von Willebrand factor, type A domain"/>
    <property type="match status" value="2"/>
</dbReference>
<keyword evidence="7" id="KW-0176">Collagen</keyword>
<evidence type="ECO:0000256" key="8">
    <source>
        <dbReference type="ARBA" id="ARBA00023157"/>
    </source>
</evidence>
<feature type="compositionally biased region" description="Low complexity" evidence="15">
    <location>
        <begin position="1613"/>
        <end position="1623"/>
    </location>
</feature>
<keyword evidence="5" id="KW-0084">Basement membrane</keyword>
<keyword evidence="6" id="KW-0130">Cell adhesion</keyword>
<evidence type="ECO:0000259" key="19">
    <source>
        <dbReference type="PROSITE" id="PS50853"/>
    </source>
</evidence>
<feature type="domain" description="Fibronectin type-III" evidence="19">
    <location>
        <begin position="415"/>
        <end position="502"/>
    </location>
</feature>
<dbReference type="Gene3D" id="4.10.410.10">
    <property type="entry name" value="Pancreatic trypsin inhibitor Kunitz domain"/>
    <property type="match status" value="1"/>
</dbReference>
<evidence type="ECO:0000256" key="5">
    <source>
        <dbReference type="ARBA" id="ARBA00022869"/>
    </source>
</evidence>